<keyword evidence="4 8" id="KW-0560">Oxidoreductase</keyword>
<keyword evidence="2 8" id="KW-0479">Metal-binding</keyword>
<dbReference type="InterPro" id="IPR000269">
    <property type="entry name" value="Cu_amine_oxidase"/>
</dbReference>
<evidence type="ECO:0000256" key="8">
    <source>
        <dbReference type="RuleBase" id="RU000672"/>
    </source>
</evidence>
<dbReference type="InterPro" id="IPR036460">
    <property type="entry name" value="Cu_amine_oxidase_C_sf"/>
</dbReference>
<evidence type="ECO:0000256" key="2">
    <source>
        <dbReference type="ARBA" id="ARBA00022723"/>
    </source>
</evidence>
<reference evidence="12 13" key="2">
    <citation type="journal article" date="2016" name="Microb. Ecol.">
        <title>Genome Characteristics of a Novel Type I Methanotroph (Sn10-6) Isolated from a Flooded Indian Rice Field.</title>
        <authorList>
            <person name="Rahalkar M.C."/>
            <person name="Pandit P.S."/>
            <person name="Dhakephalkar P.K."/>
            <person name="Pore S."/>
            <person name="Arora P."/>
            <person name="Kapse N."/>
        </authorList>
    </citation>
    <scope>NUCLEOTIDE SEQUENCE [LARGE SCALE GENOMIC DNA]</scope>
    <source>
        <strain evidence="12 13">Sn10-6</strain>
    </source>
</reference>
<evidence type="ECO:0000259" key="11">
    <source>
        <dbReference type="Pfam" id="PF02728"/>
    </source>
</evidence>
<gene>
    <name evidence="12" type="ORF">VZ94_04395</name>
</gene>
<evidence type="ECO:0000259" key="9">
    <source>
        <dbReference type="Pfam" id="PF01179"/>
    </source>
</evidence>
<organism evidence="12 13">
    <name type="scientific">Methylocucumis oryzae</name>
    <dbReference type="NCBI Taxonomy" id="1632867"/>
    <lineage>
        <taxon>Bacteria</taxon>
        <taxon>Pseudomonadati</taxon>
        <taxon>Pseudomonadota</taxon>
        <taxon>Gammaproteobacteria</taxon>
        <taxon>Methylococcales</taxon>
        <taxon>Methylococcaceae</taxon>
        <taxon>Methylocucumis</taxon>
    </lineage>
</organism>
<dbReference type="Pfam" id="PF02727">
    <property type="entry name" value="Cu_amine_oxidN2"/>
    <property type="match status" value="1"/>
</dbReference>
<evidence type="ECO:0000259" key="10">
    <source>
        <dbReference type="Pfam" id="PF02727"/>
    </source>
</evidence>
<dbReference type="InterPro" id="IPR015798">
    <property type="entry name" value="Cu_amine_oxidase_C"/>
</dbReference>
<dbReference type="InterPro" id="IPR015800">
    <property type="entry name" value="Cu_amine_oxidase_N2"/>
</dbReference>
<dbReference type="Proteomes" id="UP000033684">
    <property type="component" value="Unassembled WGS sequence"/>
</dbReference>
<evidence type="ECO:0000256" key="3">
    <source>
        <dbReference type="ARBA" id="ARBA00022772"/>
    </source>
</evidence>
<comment type="cofactor">
    <cofactor evidence="8">
        <name>Cu cation</name>
        <dbReference type="ChEBI" id="CHEBI:23378"/>
    </cofactor>
    <text evidence="8">Contains 1 topaquinone per subunit.</text>
</comment>
<dbReference type="EMBL" id="LAJX01000033">
    <property type="protein sequence ID" value="KJV07498.1"/>
    <property type="molecule type" value="Genomic_DNA"/>
</dbReference>
<evidence type="ECO:0000256" key="6">
    <source>
        <dbReference type="PIRSR" id="PIRSR600269-50"/>
    </source>
</evidence>
<comment type="PTM">
    <text evidence="7 8">Topaquinone (TPQ) is generated by copper-dependent autoxidation of a specific tyrosyl residue.</text>
</comment>
<comment type="similarity">
    <text evidence="1 8">Belongs to the copper/topaquinone oxidase family.</text>
</comment>
<feature type="domain" description="Copper amine oxidase N3-terminal" evidence="11">
    <location>
        <begin position="118"/>
        <end position="221"/>
    </location>
</feature>
<dbReference type="PANTHER" id="PTHR10638">
    <property type="entry name" value="COPPER AMINE OXIDASE"/>
    <property type="match status" value="1"/>
</dbReference>
<protein>
    <recommendedName>
        <fullName evidence="8">Amine oxidase</fullName>
        <ecNumber evidence="8">1.4.3.-</ecNumber>
    </recommendedName>
</protein>
<evidence type="ECO:0000256" key="7">
    <source>
        <dbReference type="PIRSR" id="PIRSR600269-51"/>
    </source>
</evidence>
<dbReference type="GO" id="GO:0048038">
    <property type="term" value="F:quinone binding"/>
    <property type="evidence" value="ECO:0007669"/>
    <property type="project" value="InterPro"/>
</dbReference>
<feature type="modified residue" description="2',4',5'-topaquinone" evidence="7">
    <location>
        <position position="404"/>
    </location>
</feature>
<reference evidence="13" key="1">
    <citation type="submission" date="2015-03" db="EMBL/GenBank/DDBJ databases">
        <title>Draft genome sequence of a novel methanotroph (Sn10-6) isolated from flooded ricefield rhizosphere in India.</title>
        <authorList>
            <person name="Pandit P.S."/>
            <person name="Pore S.D."/>
            <person name="Arora P."/>
            <person name="Kapse N.G."/>
            <person name="Dhakephalkar P.K."/>
            <person name="Rahalkar M.C."/>
        </authorList>
    </citation>
    <scope>NUCLEOTIDE SEQUENCE [LARGE SCALE GENOMIC DNA]</scope>
    <source>
        <strain evidence="13">Sn10-6</strain>
    </source>
</reference>
<dbReference type="InterPro" id="IPR015802">
    <property type="entry name" value="Cu_amine_oxidase_N3"/>
</dbReference>
<dbReference type="SUPFAM" id="SSF54416">
    <property type="entry name" value="Amine oxidase N-terminal region"/>
    <property type="match status" value="2"/>
</dbReference>
<feature type="domain" description="Copper amine oxidase N2-terminal" evidence="10">
    <location>
        <begin position="28"/>
        <end position="108"/>
    </location>
</feature>
<dbReference type="Gene3D" id="2.70.98.20">
    <property type="entry name" value="Copper amine oxidase, catalytic domain"/>
    <property type="match status" value="1"/>
</dbReference>
<keyword evidence="13" id="KW-1185">Reference proteome</keyword>
<dbReference type="GO" id="GO:0005507">
    <property type="term" value="F:copper ion binding"/>
    <property type="evidence" value="ECO:0007669"/>
    <property type="project" value="InterPro"/>
</dbReference>
<dbReference type="Pfam" id="PF02728">
    <property type="entry name" value="Cu_amine_oxidN3"/>
    <property type="match status" value="1"/>
</dbReference>
<evidence type="ECO:0000256" key="1">
    <source>
        <dbReference type="ARBA" id="ARBA00007983"/>
    </source>
</evidence>
<dbReference type="Pfam" id="PF01179">
    <property type="entry name" value="Cu_amine_oxid"/>
    <property type="match status" value="1"/>
</dbReference>
<accession>A0A0F3ILU0</accession>
<dbReference type="SUPFAM" id="SSF49998">
    <property type="entry name" value="Amine oxidase catalytic domain"/>
    <property type="match status" value="1"/>
</dbReference>
<dbReference type="AlphaFoldDB" id="A0A0F3ILU0"/>
<name>A0A0F3ILU0_9GAMM</name>
<proteinExistence type="inferred from homology"/>
<dbReference type="GO" id="GO:0008131">
    <property type="term" value="F:primary methylamine oxidase activity"/>
    <property type="evidence" value="ECO:0007669"/>
    <property type="project" value="InterPro"/>
</dbReference>
<evidence type="ECO:0000313" key="12">
    <source>
        <dbReference type="EMBL" id="KJV07498.1"/>
    </source>
</evidence>
<dbReference type="PATRIC" id="fig|1632867.3.peg.3894"/>
<evidence type="ECO:0000313" key="13">
    <source>
        <dbReference type="Proteomes" id="UP000033684"/>
    </source>
</evidence>
<keyword evidence="5 8" id="KW-0186">Copper</keyword>
<evidence type="ECO:0000256" key="4">
    <source>
        <dbReference type="ARBA" id="ARBA00023002"/>
    </source>
</evidence>
<keyword evidence="3 6" id="KW-0801">TPQ</keyword>
<sequence>MLLLNSVLASASPTVNNKPPLQDSTCTHPLDPLTPKEIAKAVERVKAYKSLKNAFYPTVVLNEPPKRELRAYQPGLSYRREALVDIFDSANNALYQARVDLTADKVVKFEQLPEGTQPPVYNNEYAIAPKIVKQDRAWQEAMKKRGINPEQVYLDVWSGGHLPISVDRDGHAVKPGTRILRVLSFFRGTDNQPNPYDRPIEGVVVAVDMNQLKVLQVTDTVVAPVSSYSGDDTNSAQPALKPIHVSQPEGKNYHVCGHEIHWQNWQFRYALHPRDGLVLYNIRYRYQDHDRPIAHRLSLTEIYVPYGIPDSNWLWRSAFDVGEYGMGRFVNPLIPKVDVPDNSEFFSAELADDQGGTKLYQNAIGLYERYSGLLWKRVDPESEAQQANAAVELVLTSNSWIGNYIYGIHYIFQLSGALEIRVDATGTTLNQGINHLADGNRYGHVVDQAPAVSGGMALVAAPNHQHFF</sequence>
<dbReference type="EC" id="1.4.3.-" evidence="8"/>
<feature type="active site" description="Schiff-base intermediate with substrate; via topaquinone" evidence="6">
    <location>
        <position position="404"/>
    </location>
</feature>
<dbReference type="RefSeq" id="WP_045778306.1">
    <property type="nucleotide sequence ID" value="NZ_LAJX01000033.1"/>
</dbReference>
<comment type="caution">
    <text evidence="12">The sequence shown here is derived from an EMBL/GenBank/DDBJ whole genome shotgun (WGS) entry which is preliminary data.</text>
</comment>
<feature type="active site" description="Proton acceptor" evidence="6">
    <location>
        <position position="320"/>
    </location>
</feature>
<dbReference type="GO" id="GO:0009308">
    <property type="term" value="P:amine metabolic process"/>
    <property type="evidence" value="ECO:0007669"/>
    <property type="project" value="UniProtKB-UniRule"/>
</dbReference>
<evidence type="ECO:0000256" key="5">
    <source>
        <dbReference type="ARBA" id="ARBA00023008"/>
    </source>
</evidence>
<feature type="domain" description="Copper amine oxidase catalytic" evidence="9">
    <location>
        <begin position="243"/>
        <end position="468"/>
    </location>
</feature>
<dbReference type="Gene3D" id="3.10.450.40">
    <property type="match status" value="2"/>
</dbReference>
<dbReference type="OrthoDB" id="9772590at2"/>
<dbReference type="InterPro" id="IPR016182">
    <property type="entry name" value="Cu_amine_oxidase_N-reg"/>
</dbReference>